<dbReference type="Proteomes" id="UP000032611">
    <property type="component" value="Chromosome"/>
</dbReference>
<dbReference type="EMBL" id="CP010803">
    <property type="protein sequence ID" value="AJY46977.1"/>
    <property type="molecule type" value="Genomic_DNA"/>
</dbReference>
<organism evidence="2 3">
    <name type="scientific">Martelella endophytica</name>
    <dbReference type="NCBI Taxonomy" id="1486262"/>
    <lineage>
        <taxon>Bacteria</taxon>
        <taxon>Pseudomonadati</taxon>
        <taxon>Pseudomonadota</taxon>
        <taxon>Alphaproteobacteria</taxon>
        <taxon>Hyphomicrobiales</taxon>
        <taxon>Aurantimonadaceae</taxon>
        <taxon>Martelella</taxon>
    </lineage>
</organism>
<reference evidence="2 3" key="1">
    <citation type="journal article" date="2015" name="Genome Announc.">
        <title>Complete genome sequence of Martelella endophytica YC6887, which has antifungal activity associated with a halophyte.</title>
        <authorList>
            <person name="Khan A."/>
            <person name="Khan H."/>
            <person name="Chung E.J."/>
            <person name="Hossain M.T."/>
            <person name="Chung Y.R."/>
        </authorList>
    </citation>
    <scope>NUCLEOTIDE SEQUENCE [LARGE SCALE GENOMIC DNA]</scope>
    <source>
        <strain evidence="2">YC6887</strain>
    </source>
</reference>
<evidence type="ECO:0000313" key="2">
    <source>
        <dbReference type="EMBL" id="AJY46977.1"/>
    </source>
</evidence>
<name>A0A0D5LT95_MAREN</name>
<feature type="region of interest" description="Disordered" evidence="1">
    <location>
        <begin position="33"/>
        <end position="59"/>
    </location>
</feature>
<evidence type="ECO:0000313" key="3">
    <source>
        <dbReference type="Proteomes" id="UP000032611"/>
    </source>
</evidence>
<evidence type="ECO:0000256" key="1">
    <source>
        <dbReference type="SAM" id="MobiDB-lite"/>
    </source>
</evidence>
<dbReference type="PATRIC" id="fig|1486262.3.peg.3487"/>
<gene>
    <name evidence="2" type="ORF">TM49_16860</name>
</gene>
<dbReference type="AlphaFoldDB" id="A0A0D5LT95"/>
<dbReference type="KEGG" id="mey:TM49_16860"/>
<sequence>MAQPGEAVTDGFQDIGCTVTVLDISDTLAVDDTGRGRGLAPLQPNHVPPNRLDSEGNHG</sequence>
<proteinExistence type="predicted"/>
<accession>A0A0D5LT95</accession>
<protein>
    <submittedName>
        <fullName evidence="2">Uncharacterized protein</fullName>
    </submittedName>
</protein>
<dbReference type="HOGENOM" id="CLU_2955135_0_0_5"/>
<keyword evidence="3" id="KW-1185">Reference proteome</keyword>